<dbReference type="eggNOG" id="COG4817">
    <property type="taxonomic scope" value="Bacteria"/>
</dbReference>
<dbReference type="Pfam" id="PF06304">
    <property type="entry name" value="DUF1048"/>
    <property type="match status" value="1"/>
</dbReference>
<dbReference type="PATRIC" id="fig|1231377.3.peg.2034"/>
<protein>
    <submittedName>
        <fullName evidence="1">Uncharacterized protein UCP029876</fullName>
    </submittedName>
</protein>
<evidence type="ECO:0000313" key="1">
    <source>
        <dbReference type="EMBL" id="EKF50617.1"/>
    </source>
</evidence>
<gene>
    <name evidence="1" type="ORF">C426_2053</name>
</gene>
<organism evidence="1 2">
    <name type="scientific">Lactococcus garvieae DCC43</name>
    <dbReference type="NCBI Taxonomy" id="1231377"/>
    <lineage>
        <taxon>Bacteria</taxon>
        <taxon>Bacillati</taxon>
        <taxon>Bacillota</taxon>
        <taxon>Bacilli</taxon>
        <taxon>Lactobacillales</taxon>
        <taxon>Streptococcaceae</taxon>
        <taxon>Lactococcus</taxon>
    </lineage>
</organism>
<proteinExistence type="predicted"/>
<sequence>MNFWDRITGRDMTTARADFEKRVAYLPESYQNIWADLDTEIQRYSDLTGRNLIPILSSLLDFFEETASDQEDVSAVIGEDKEAFVAELFDQRKPIPNQSYRDKCREQLNRSVMKKLERG</sequence>
<dbReference type="SUPFAM" id="SSF158560">
    <property type="entry name" value="BH3980-like"/>
    <property type="match status" value="1"/>
</dbReference>
<reference evidence="1 2" key="1">
    <citation type="journal article" date="2012" name="J. Bacteriol.">
        <title>Genome Sequence of the Bacteriocin-Producing Strain Lactococcus garvieae DCC43.</title>
        <authorList>
            <person name="Gabrielsen C."/>
            <person name="Brede D.A."/>
            <person name="Hernandez P.E."/>
            <person name="Nes I.F."/>
            <person name="Diep D.B."/>
        </authorList>
    </citation>
    <scope>NUCLEOTIDE SEQUENCE [LARGE SCALE GENOMIC DNA]</scope>
    <source>
        <strain evidence="1 2">DCC43</strain>
    </source>
</reference>
<dbReference type="Proteomes" id="UP000006787">
    <property type="component" value="Unassembled WGS sequence"/>
</dbReference>
<dbReference type="AlphaFoldDB" id="K2QAW6"/>
<comment type="caution">
    <text evidence="1">The sequence shown here is derived from an EMBL/GenBank/DDBJ whole genome shotgun (WGS) entry which is preliminary data.</text>
</comment>
<name>K2QAW6_9LACT</name>
<dbReference type="EMBL" id="AMQS01000039">
    <property type="protein sequence ID" value="EKF50617.1"/>
    <property type="molecule type" value="Genomic_DNA"/>
</dbReference>
<dbReference type="Gene3D" id="1.10.1900.10">
    <property type="entry name" value="c-terminal domain of poly(a) binding protein"/>
    <property type="match status" value="1"/>
</dbReference>
<dbReference type="RefSeq" id="WP_003136680.1">
    <property type="nucleotide sequence ID" value="NZ_AMQS01000039.1"/>
</dbReference>
<dbReference type="InterPro" id="IPR008316">
    <property type="entry name" value="UCP029876"/>
</dbReference>
<accession>K2QAW6</accession>
<evidence type="ECO:0000313" key="2">
    <source>
        <dbReference type="Proteomes" id="UP000006787"/>
    </source>
</evidence>